<dbReference type="CDD" id="cd01627">
    <property type="entry name" value="HAD_TPP"/>
    <property type="match status" value="1"/>
</dbReference>
<keyword evidence="4 6" id="KW-0378">Hydrolase</keyword>
<dbReference type="SUPFAM" id="SSF56784">
    <property type="entry name" value="HAD-like"/>
    <property type="match status" value="2"/>
</dbReference>
<dbReference type="Proteomes" id="UP000545493">
    <property type="component" value="Unassembled WGS sequence"/>
</dbReference>
<dbReference type="Gene3D" id="1.10.150.240">
    <property type="entry name" value="Putative phosphatase, domain 2"/>
    <property type="match status" value="1"/>
</dbReference>
<dbReference type="GO" id="GO:0004805">
    <property type="term" value="F:trehalose-phosphatase activity"/>
    <property type="evidence" value="ECO:0007669"/>
    <property type="project" value="UniProtKB-EC"/>
</dbReference>
<evidence type="ECO:0000256" key="5">
    <source>
        <dbReference type="ARBA" id="ARBA00024179"/>
    </source>
</evidence>
<evidence type="ECO:0000256" key="3">
    <source>
        <dbReference type="ARBA" id="ARBA00008770"/>
    </source>
</evidence>
<evidence type="ECO:0000256" key="4">
    <source>
        <dbReference type="ARBA" id="ARBA00022801"/>
    </source>
</evidence>
<keyword evidence="8" id="KW-1185">Reference proteome</keyword>
<dbReference type="EMBL" id="JAAOYM010000001">
    <property type="protein sequence ID" value="NIJ11777.1"/>
    <property type="molecule type" value="Genomic_DNA"/>
</dbReference>
<dbReference type="SFLD" id="SFLDG01129">
    <property type="entry name" value="C1.5:_HAD__Beta-PGM__Phosphata"/>
    <property type="match status" value="1"/>
</dbReference>
<comment type="pathway">
    <text evidence="2 6">Glycan biosynthesis; trehalose biosynthesis.</text>
</comment>
<comment type="similarity">
    <text evidence="3 6">Belongs to the trehalose phosphatase family.</text>
</comment>
<dbReference type="RefSeq" id="WP_167169549.1">
    <property type="nucleotide sequence ID" value="NZ_JAAOYM010000001.1"/>
</dbReference>
<reference evidence="7 8" key="1">
    <citation type="submission" date="2020-03" db="EMBL/GenBank/DDBJ databases">
        <title>Sequencing the genomes of 1000 actinobacteria strains.</title>
        <authorList>
            <person name="Klenk H.-P."/>
        </authorList>
    </citation>
    <scope>NUCLEOTIDE SEQUENCE [LARGE SCALE GENOMIC DNA]</scope>
    <source>
        <strain evidence="7 8">DSM 45685</strain>
    </source>
</reference>
<organism evidence="7 8">
    <name type="scientific">Saccharomonospora amisosensis</name>
    <dbReference type="NCBI Taxonomy" id="1128677"/>
    <lineage>
        <taxon>Bacteria</taxon>
        <taxon>Bacillati</taxon>
        <taxon>Actinomycetota</taxon>
        <taxon>Actinomycetes</taxon>
        <taxon>Pseudonocardiales</taxon>
        <taxon>Pseudonocardiaceae</taxon>
        <taxon>Saccharomonospora</taxon>
    </lineage>
</organism>
<comment type="caution">
    <text evidence="7">The sequence shown here is derived from an EMBL/GenBank/DDBJ whole genome shotgun (WGS) entry which is preliminary data.</text>
</comment>
<dbReference type="Pfam" id="PF00702">
    <property type="entry name" value="Hydrolase"/>
    <property type="match status" value="1"/>
</dbReference>
<comment type="cofactor">
    <cofactor evidence="6">
        <name>Mg(2+)</name>
        <dbReference type="ChEBI" id="CHEBI:18420"/>
    </cofactor>
</comment>
<proteinExistence type="inferred from homology"/>
<dbReference type="PANTHER" id="PTHR43768">
    <property type="entry name" value="TREHALOSE 6-PHOSPHATE PHOSPHATASE"/>
    <property type="match status" value="1"/>
</dbReference>
<dbReference type="NCBIfam" id="TIGR01484">
    <property type="entry name" value="HAD-SF-IIB"/>
    <property type="match status" value="1"/>
</dbReference>
<evidence type="ECO:0000256" key="2">
    <source>
        <dbReference type="ARBA" id="ARBA00005199"/>
    </source>
</evidence>
<dbReference type="InterPro" id="IPR023198">
    <property type="entry name" value="PGP-like_dom2"/>
</dbReference>
<dbReference type="Gene3D" id="3.30.70.1020">
    <property type="entry name" value="Trehalose-6-phosphate phosphatase related protein, domain 2"/>
    <property type="match status" value="1"/>
</dbReference>
<dbReference type="InterPro" id="IPR006439">
    <property type="entry name" value="HAD-SF_hydro_IA"/>
</dbReference>
<evidence type="ECO:0000256" key="6">
    <source>
        <dbReference type="RuleBase" id="RU361117"/>
    </source>
</evidence>
<comment type="catalytic activity">
    <reaction evidence="1 6">
        <text>alpha,alpha-trehalose 6-phosphate + H2O = alpha,alpha-trehalose + phosphate</text>
        <dbReference type="Rhea" id="RHEA:23420"/>
        <dbReference type="ChEBI" id="CHEBI:15377"/>
        <dbReference type="ChEBI" id="CHEBI:16551"/>
        <dbReference type="ChEBI" id="CHEBI:43474"/>
        <dbReference type="ChEBI" id="CHEBI:58429"/>
        <dbReference type="EC" id="3.1.3.12"/>
    </reaction>
</comment>
<dbReference type="NCBIfam" id="TIGR01509">
    <property type="entry name" value="HAD-SF-IA-v3"/>
    <property type="match status" value="1"/>
</dbReference>
<dbReference type="InterPro" id="IPR023214">
    <property type="entry name" value="HAD_sf"/>
</dbReference>
<dbReference type="GO" id="GO:0046872">
    <property type="term" value="F:metal ion binding"/>
    <property type="evidence" value="ECO:0007669"/>
    <property type="project" value="UniProtKB-KW"/>
</dbReference>
<dbReference type="SFLD" id="SFLDS00003">
    <property type="entry name" value="Haloacid_Dehalogenase"/>
    <property type="match status" value="1"/>
</dbReference>
<dbReference type="Gene3D" id="3.40.50.1000">
    <property type="entry name" value="HAD superfamily/HAD-like"/>
    <property type="match status" value="2"/>
</dbReference>
<dbReference type="InterPro" id="IPR006379">
    <property type="entry name" value="HAD-SF_hydro_IIB"/>
</dbReference>
<name>A0A7X5UPF7_9PSEU</name>
<keyword evidence="6" id="KW-0479">Metal-binding</keyword>
<dbReference type="Pfam" id="PF02358">
    <property type="entry name" value="Trehalose_PPase"/>
    <property type="match status" value="1"/>
</dbReference>
<dbReference type="AlphaFoldDB" id="A0A7X5UPF7"/>
<accession>A0A7X5UPF7</accession>
<dbReference type="GO" id="GO:0005992">
    <property type="term" value="P:trehalose biosynthetic process"/>
    <property type="evidence" value="ECO:0007669"/>
    <property type="project" value="UniProtKB-UniPathway"/>
</dbReference>
<sequence length="525" mass="56275">MSVTVDAGLHHAVLFDLDGVITDTASVHAAAWKNLFDDYLARLPSDSVADRSPFTDDDYRRFVDGRPRYDGVDAFLRSRGHTLPWGDPADPDDTETVCGLGNRKNRYFHQRLRADGVRVFDSTVALVHSLREAGVDTAVFSASRNCGPVLEAAGLGQLFGVRVDGVVAAELGLPGKPDPAALLEAARRVGAHPAHTVVVEDAEAGVAAGRRGGFGLVIGVDRTEGTGHAEALRRRGADAVVPDLAQVRVRPRAETLTRIPHALESWEAVAGVLRASDLAVFCDFDGTLSEIVPVPGDAVLADGLAPVLRRLARCCPVAVVSGRALADVRDRVDLPGIWYAGCHGFEIDGPDGEHFEYEAARDALPVLAESAGALRDRLTAVPGALVEDKRFAVAVHYRNVEPGSVAEVLAAVREVGDRPGVRITGGRKVAELRPDIDWDKGTALWWLLERVSEGTDRVLPVYAGDDLTDEDAFAAVRHRGLGVAVRGGQQGDRPSSAHVAVTDPRELQVLLTRLAELAERRRTGR</sequence>
<gene>
    <name evidence="7" type="ORF">FHU38_002121</name>
</gene>
<dbReference type="InterPro" id="IPR036412">
    <property type="entry name" value="HAD-like_sf"/>
</dbReference>
<dbReference type="InterPro" id="IPR003337">
    <property type="entry name" value="Trehalose_PPase"/>
</dbReference>
<dbReference type="PANTHER" id="PTHR43768:SF3">
    <property type="entry name" value="TREHALOSE 6-PHOSPHATE PHOSPHATASE"/>
    <property type="match status" value="1"/>
</dbReference>
<dbReference type="EC" id="3.1.3.12" evidence="6"/>
<protein>
    <recommendedName>
        <fullName evidence="6">Trehalose 6-phosphate phosphatase</fullName>
        <ecNumber evidence="6">3.1.3.12</ecNumber>
    </recommendedName>
</protein>
<evidence type="ECO:0000256" key="1">
    <source>
        <dbReference type="ARBA" id="ARBA00000500"/>
    </source>
</evidence>
<dbReference type="UniPathway" id="UPA00299"/>
<dbReference type="InterPro" id="IPR044651">
    <property type="entry name" value="OTSB-like"/>
</dbReference>
<comment type="function">
    <text evidence="5 6">Removes the phosphate from trehalose 6-phosphate to produce free trehalose.</text>
</comment>
<dbReference type="NCBIfam" id="TIGR00685">
    <property type="entry name" value="T6PP"/>
    <property type="match status" value="1"/>
</dbReference>
<keyword evidence="6" id="KW-0460">Magnesium</keyword>
<evidence type="ECO:0000313" key="8">
    <source>
        <dbReference type="Proteomes" id="UP000545493"/>
    </source>
</evidence>
<evidence type="ECO:0000313" key="7">
    <source>
        <dbReference type="EMBL" id="NIJ11777.1"/>
    </source>
</evidence>